<dbReference type="GO" id="GO:0019262">
    <property type="term" value="P:N-acetylneuraminate catabolic process"/>
    <property type="evidence" value="ECO:0007669"/>
    <property type="project" value="TreeGrafter"/>
</dbReference>
<keyword evidence="3" id="KW-0413">Isomerase</keyword>
<dbReference type="KEGG" id="fae:FAES_2685"/>
<dbReference type="SUPFAM" id="SSF100950">
    <property type="entry name" value="NagB/RpiA/CoA transferase-like"/>
    <property type="match status" value="1"/>
</dbReference>
<dbReference type="eggNOG" id="COG0363">
    <property type="taxonomic scope" value="Bacteria"/>
</dbReference>
<feature type="domain" description="Glucosamine/galactosamine-6-phosphate isomerase" evidence="2">
    <location>
        <begin position="10"/>
        <end position="230"/>
    </location>
</feature>
<dbReference type="InterPro" id="IPR037171">
    <property type="entry name" value="NagB/RpiA_transferase-like"/>
</dbReference>
<dbReference type="InterPro" id="IPR006148">
    <property type="entry name" value="Glc/Gal-6P_isomerase"/>
</dbReference>
<dbReference type="InterPro" id="IPR018321">
    <property type="entry name" value="Glucosamine6P_isomerase_CS"/>
</dbReference>
<dbReference type="InterPro" id="IPR004547">
    <property type="entry name" value="Glucosamine6P_isomerase"/>
</dbReference>
<name>I0K991_9BACT</name>
<gene>
    <name evidence="3" type="ORF">FAES_2685</name>
</gene>
<dbReference type="CDD" id="cd01399">
    <property type="entry name" value="GlcN6P_deaminase"/>
    <property type="match status" value="1"/>
</dbReference>
<dbReference type="GO" id="GO:0006043">
    <property type="term" value="P:glucosamine catabolic process"/>
    <property type="evidence" value="ECO:0007669"/>
    <property type="project" value="TreeGrafter"/>
</dbReference>
<organism evidence="3 4">
    <name type="scientific">Fibrella aestuarina BUZ 2</name>
    <dbReference type="NCBI Taxonomy" id="1166018"/>
    <lineage>
        <taxon>Bacteria</taxon>
        <taxon>Pseudomonadati</taxon>
        <taxon>Bacteroidota</taxon>
        <taxon>Cytophagia</taxon>
        <taxon>Cytophagales</taxon>
        <taxon>Spirosomataceae</taxon>
        <taxon>Fibrella</taxon>
    </lineage>
</organism>
<dbReference type="GO" id="GO:0004342">
    <property type="term" value="F:glucosamine-6-phosphate deaminase activity"/>
    <property type="evidence" value="ECO:0007669"/>
    <property type="project" value="InterPro"/>
</dbReference>
<keyword evidence="1" id="KW-0378">Hydrolase</keyword>
<dbReference type="HOGENOM" id="CLU_049611_1_1_10"/>
<proteinExistence type="predicted"/>
<dbReference type="RefSeq" id="WP_015331793.1">
    <property type="nucleotide sequence ID" value="NC_020054.1"/>
</dbReference>
<protein>
    <submittedName>
        <fullName evidence="3">Glucosamine/galactosamine-6-phosphateisomerase</fullName>
    </submittedName>
</protein>
<dbReference type="GO" id="GO:0006046">
    <property type="term" value="P:N-acetylglucosamine catabolic process"/>
    <property type="evidence" value="ECO:0007669"/>
    <property type="project" value="TreeGrafter"/>
</dbReference>
<dbReference type="PANTHER" id="PTHR11280">
    <property type="entry name" value="GLUCOSAMINE-6-PHOSPHATE ISOMERASE"/>
    <property type="match status" value="1"/>
</dbReference>
<dbReference type="GO" id="GO:0042802">
    <property type="term" value="F:identical protein binding"/>
    <property type="evidence" value="ECO:0007669"/>
    <property type="project" value="TreeGrafter"/>
</dbReference>
<dbReference type="STRING" id="1166018.FAES_2685"/>
<keyword evidence="4" id="KW-1185">Reference proteome</keyword>
<evidence type="ECO:0000313" key="4">
    <source>
        <dbReference type="Proteomes" id="UP000011058"/>
    </source>
</evidence>
<dbReference type="GO" id="GO:0016853">
    <property type="term" value="F:isomerase activity"/>
    <property type="evidence" value="ECO:0007669"/>
    <property type="project" value="UniProtKB-KW"/>
</dbReference>
<evidence type="ECO:0000313" key="3">
    <source>
        <dbReference type="EMBL" id="CCH00694.1"/>
    </source>
</evidence>
<evidence type="ECO:0000256" key="1">
    <source>
        <dbReference type="ARBA" id="ARBA00022801"/>
    </source>
</evidence>
<accession>I0K991</accession>
<sequence length="241" mass="26039">MDVRVFPDYAALSQQAAHHIAHLIRQKPNAVLCLASGDTPIGTFQQLNAMAQAGELDLNHCLFVGLDEWVGFGPADVGSCAYYLYKDLFTPARIRPEQIAYFDAKADDLQAECHRIDRIIADAGGLDFLLVGIGVNGHIALNEPGTSFTLRCHVSQLAESTISVGQKYFTQATPLTQGITLGLRHLTDAREVMLMASGPRKATIMQAALHGPVTEQVPASIIQTHPNARVWLDEAAAKPAA</sequence>
<dbReference type="OrthoDB" id="9791139at2"/>
<dbReference type="Proteomes" id="UP000011058">
    <property type="component" value="Chromosome"/>
</dbReference>
<dbReference type="PROSITE" id="PS01161">
    <property type="entry name" value="GLC_GALNAC_ISOMERASE"/>
    <property type="match status" value="1"/>
</dbReference>
<dbReference type="Gene3D" id="3.40.50.1360">
    <property type="match status" value="1"/>
</dbReference>
<dbReference type="PANTHER" id="PTHR11280:SF5">
    <property type="entry name" value="GLUCOSAMINE-6-PHOSPHATE ISOMERASE"/>
    <property type="match status" value="1"/>
</dbReference>
<dbReference type="GO" id="GO:0005975">
    <property type="term" value="P:carbohydrate metabolic process"/>
    <property type="evidence" value="ECO:0007669"/>
    <property type="project" value="InterPro"/>
</dbReference>
<dbReference type="PATRIC" id="fig|1166018.3.peg.4452"/>
<dbReference type="EMBL" id="HE796683">
    <property type="protein sequence ID" value="CCH00694.1"/>
    <property type="molecule type" value="Genomic_DNA"/>
</dbReference>
<evidence type="ECO:0000259" key="2">
    <source>
        <dbReference type="Pfam" id="PF01182"/>
    </source>
</evidence>
<reference evidence="3 4" key="1">
    <citation type="journal article" date="2012" name="J. Bacteriol.">
        <title>Genome Sequence of Fibrella aestuarina BUZ 2T, a Filamentous Marine Bacterium.</title>
        <authorList>
            <person name="Filippini M."/>
            <person name="Qi W."/>
            <person name="Blom J."/>
            <person name="Goesmann A."/>
            <person name="Smits T.H."/>
            <person name="Bagheri H.C."/>
        </authorList>
    </citation>
    <scope>NUCLEOTIDE SEQUENCE [LARGE SCALE GENOMIC DNA]</scope>
    <source>
        <strain evidence="4">BUZ 2T</strain>
    </source>
</reference>
<dbReference type="AlphaFoldDB" id="I0K991"/>
<dbReference type="GO" id="GO:0005737">
    <property type="term" value="C:cytoplasm"/>
    <property type="evidence" value="ECO:0007669"/>
    <property type="project" value="TreeGrafter"/>
</dbReference>
<dbReference type="Pfam" id="PF01182">
    <property type="entry name" value="Glucosamine_iso"/>
    <property type="match status" value="1"/>
</dbReference>